<evidence type="ECO:0000313" key="6">
    <source>
        <dbReference type="EMBL" id="KAF4378982.1"/>
    </source>
</evidence>
<evidence type="ECO:0000256" key="3">
    <source>
        <dbReference type="ARBA" id="ARBA00023180"/>
    </source>
</evidence>
<evidence type="ECO:0000256" key="4">
    <source>
        <dbReference type="SAM" id="Phobius"/>
    </source>
</evidence>
<evidence type="ECO:0000313" key="7">
    <source>
        <dbReference type="Proteomes" id="UP000525078"/>
    </source>
</evidence>
<dbReference type="EMBL" id="JAATIP010000070">
    <property type="protein sequence ID" value="KAF4378982.1"/>
    <property type="molecule type" value="Genomic_DNA"/>
</dbReference>
<dbReference type="InterPro" id="IPR051343">
    <property type="entry name" value="G-type_lectin_kinases/EP1-like"/>
</dbReference>
<keyword evidence="3" id="KW-0325">Glycoprotein</keyword>
<dbReference type="SUPFAM" id="SSF51110">
    <property type="entry name" value="alpha-D-mannose-specific plant lectins"/>
    <property type="match status" value="1"/>
</dbReference>
<evidence type="ECO:0000256" key="1">
    <source>
        <dbReference type="ARBA" id="ARBA00022729"/>
    </source>
</evidence>
<dbReference type="PROSITE" id="PS50927">
    <property type="entry name" value="BULB_LECTIN"/>
    <property type="match status" value="1"/>
</dbReference>
<dbReference type="Gene3D" id="2.90.10.10">
    <property type="entry name" value="Bulb-type lectin domain"/>
    <property type="match status" value="1"/>
</dbReference>
<dbReference type="PANTHER" id="PTHR47976:SF120">
    <property type="entry name" value="G-TYPE LECTIN S-RECEPTOR-LIKE SERINE_THREONINE-PROTEIN KINASE SD2-5"/>
    <property type="match status" value="1"/>
</dbReference>
<accession>A0A7J6G841</accession>
<dbReference type="Proteomes" id="UP000525078">
    <property type="component" value="Unassembled WGS sequence"/>
</dbReference>
<reference evidence="6 7" key="1">
    <citation type="journal article" date="2020" name="bioRxiv">
        <title>Sequence and annotation of 42 cannabis genomes reveals extensive copy number variation in cannabinoid synthesis and pathogen resistance genes.</title>
        <authorList>
            <person name="Mckernan K.J."/>
            <person name="Helbert Y."/>
            <person name="Kane L.T."/>
            <person name="Ebling H."/>
            <person name="Zhang L."/>
            <person name="Liu B."/>
            <person name="Eaton Z."/>
            <person name="Mclaughlin S."/>
            <person name="Kingan S."/>
            <person name="Baybayan P."/>
            <person name="Concepcion G."/>
            <person name="Jordan M."/>
            <person name="Riva A."/>
            <person name="Barbazuk W."/>
            <person name="Harkins T."/>
        </authorList>
    </citation>
    <scope>NUCLEOTIDE SEQUENCE [LARGE SCALE GENOMIC DNA]</scope>
    <source>
        <strain evidence="7">cv. Jamaican Lion 4</strain>
        <tissue evidence="6">Leaf</tissue>
    </source>
</reference>
<keyword evidence="1" id="KW-0732">Signal</keyword>
<organism evidence="6 7">
    <name type="scientific">Cannabis sativa</name>
    <name type="common">Hemp</name>
    <name type="synonym">Marijuana</name>
    <dbReference type="NCBI Taxonomy" id="3483"/>
    <lineage>
        <taxon>Eukaryota</taxon>
        <taxon>Viridiplantae</taxon>
        <taxon>Streptophyta</taxon>
        <taxon>Embryophyta</taxon>
        <taxon>Tracheophyta</taxon>
        <taxon>Spermatophyta</taxon>
        <taxon>Magnoliopsida</taxon>
        <taxon>eudicotyledons</taxon>
        <taxon>Gunneridae</taxon>
        <taxon>Pentapetalae</taxon>
        <taxon>rosids</taxon>
        <taxon>fabids</taxon>
        <taxon>Rosales</taxon>
        <taxon>Cannabaceae</taxon>
        <taxon>Cannabis</taxon>
    </lineage>
</organism>
<proteinExistence type="predicted"/>
<feature type="transmembrane region" description="Helical" evidence="4">
    <location>
        <begin position="6"/>
        <end position="24"/>
    </location>
</feature>
<dbReference type="InterPro" id="IPR001480">
    <property type="entry name" value="Bulb-type_lectin_dom"/>
</dbReference>
<dbReference type="PANTHER" id="PTHR47976">
    <property type="entry name" value="G-TYPE LECTIN S-RECEPTOR-LIKE SERINE/THREONINE-PROTEIN KINASE SD2-5"/>
    <property type="match status" value="1"/>
</dbReference>
<sequence length="478" mass="53186">MHPHYYSYLIFWLLVTTILFKYGYCESSSLSSIGIGYQFTLPVVVGISSGRAYLMESSNEIKNEPNFKVALSVEAIEEKFFCCLEVFLGDVKVWNSGHYTRFYMVDKCVLDFTQDGVLNLKGSKDTIGWTTATSGQGVQRLQILRTGNLVLVDGLNNIKWQSFNFPTDVMLWGQRLNVATRLTSFPSNSTSFYSLEIKNNKIGLYLNSGDSSYSYWEFKPSMNRNLTFMALSSKGLELFNDQGKKIAQIRSRKYDPPLRFLALGNKTGNLGLYFYSPSKAQFEASFQALNTTCDLPLACKPYGICTFSNACSCIRLLKEEEEEGVGSGCGEGFRGGFCGGGVGGKNEVDMVELEDVKSVLRDYDHDYRRGNNVSKTQCLEMCLDDCKCVGASFYSQACFLYKLVGGLKQVDRGSGMSFLVKVPKGSTTSGTHGKSNVKKWVVILVGVVDGMIILLVFGGVAYYLIRKKRNSHGDTPHN</sequence>
<protein>
    <recommendedName>
        <fullName evidence="5">Bulb-type lectin domain-containing protein</fullName>
    </recommendedName>
</protein>
<dbReference type="AlphaFoldDB" id="A0A7J6G841"/>
<gene>
    <name evidence="6" type="ORF">F8388_022069</name>
</gene>
<dbReference type="SMART" id="SM00108">
    <property type="entry name" value="B_lectin"/>
    <property type="match status" value="1"/>
</dbReference>
<feature type="domain" description="Bulb-type lectin" evidence="5">
    <location>
        <begin position="45"/>
        <end position="164"/>
    </location>
</feature>
<evidence type="ECO:0000256" key="2">
    <source>
        <dbReference type="ARBA" id="ARBA00023157"/>
    </source>
</evidence>
<keyword evidence="4" id="KW-0472">Membrane</keyword>
<keyword evidence="4" id="KW-1133">Transmembrane helix</keyword>
<feature type="transmembrane region" description="Helical" evidence="4">
    <location>
        <begin position="440"/>
        <end position="465"/>
    </location>
</feature>
<dbReference type="Pfam" id="PF01453">
    <property type="entry name" value="B_lectin"/>
    <property type="match status" value="1"/>
</dbReference>
<name>A0A7J6G841_CANSA</name>
<evidence type="ECO:0000259" key="5">
    <source>
        <dbReference type="PROSITE" id="PS50927"/>
    </source>
</evidence>
<keyword evidence="2" id="KW-1015">Disulfide bond</keyword>
<comment type="caution">
    <text evidence="6">The sequence shown here is derived from an EMBL/GenBank/DDBJ whole genome shotgun (WGS) entry which is preliminary data.</text>
</comment>
<dbReference type="InterPro" id="IPR036426">
    <property type="entry name" value="Bulb-type_lectin_dom_sf"/>
</dbReference>
<keyword evidence="4" id="KW-0812">Transmembrane</keyword>